<reference evidence="2 3" key="1">
    <citation type="submission" date="2014-04" db="EMBL/GenBank/DDBJ databases">
        <authorList>
            <consortium name="DOE Joint Genome Institute"/>
            <person name="Kuo A."/>
            <person name="Kohler A."/>
            <person name="Jargeat P."/>
            <person name="Nagy L.G."/>
            <person name="Floudas D."/>
            <person name="Copeland A."/>
            <person name="Barry K.W."/>
            <person name="Cichocki N."/>
            <person name="Veneault-Fourrey C."/>
            <person name="LaButti K."/>
            <person name="Lindquist E.A."/>
            <person name="Lipzen A."/>
            <person name="Lundell T."/>
            <person name="Morin E."/>
            <person name="Murat C."/>
            <person name="Sun H."/>
            <person name="Tunlid A."/>
            <person name="Henrissat B."/>
            <person name="Grigoriev I.V."/>
            <person name="Hibbett D.S."/>
            <person name="Martin F."/>
            <person name="Nordberg H.P."/>
            <person name="Cantor M.N."/>
            <person name="Hua S.X."/>
        </authorList>
    </citation>
    <scope>NUCLEOTIDE SEQUENCE [LARGE SCALE GENOMIC DNA]</scope>
    <source>
        <strain evidence="2 3">Ve08.2h10</strain>
    </source>
</reference>
<dbReference type="EMBL" id="KN827141">
    <property type="protein sequence ID" value="KIK77101.1"/>
    <property type="molecule type" value="Genomic_DNA"/>
</dbReference>
<dbReference type="OrthoDB" id="2266637at2759"/>
<dbReference type="HOGENOM" id="CLU_056788_12_1_1"/>
<dbReference type="InParanoid" id="A0A0D0D0L6"/>
<dbReference type="Gene3D" id="3.30.420.10">
    <property type="entry name" value="Ribonuclease H-like superfamily/Ribonuclease H"/>
    <property type="match status" value="1"/>
</dbReference>
<dbReference type="GO" id="GO:0003676">
    <property type="term" value="F:nucleic acid binding"/>
    <property type="evidence" value="ECO:0007669"/>
    <property type="project" value="InterPro"/>
</dbReference>
<dbReference type="AlphaFoldDB" id="A0A0D0D0L6"/>
<feature type="non-terminal residue" evidence="2">
    <location>
        <position position="1"/>
    </location>
</feature>
<keyword evidence="3" id="KW-1185">Reference proteome</keyword>
<feature type="non-terminal residue" evidence="2">
    <location>
        <position position="70"/>
    </location>
</feature>
<organism evidence="2 3">
    <name type="scientific">Paxillus rubicundulus Ve08.2h10</name>
    <dbReference type="NCBI Taxonomy" id="930991"/>
    <lineage>
        <taxon>Eukaryota</taxon>
        <taxon>Fungi</taxon>
        <taxon>Dikarya</taxon>
        <taxon>Basidiomycota</taxon>
        <taxon>Agaricomycotina</taxon>
        <taxon>Agaricomycetes</taxon>
        <taxon>Agaricomycetidae</taxon>
        <taxon>Boletales</taxon>
        <taxon>Paxilineae</taxon>
        <taxon>Paxillaceae</taxon>
        <taxon>Paxillus</taxon>
    </lineage>
</organism>
<evidence type="ECO:0000313" key="2">
    <source>
        <dbReference type="EMBL" id="KIK77101.1"/>
    </source>
</evidence>
<reference evidence="3" key="2">
    <citation type="submission" date="2015-01" db="EMBL/GenBank/DDBJ databases">
        <title>Evolutionary Origins and Diversification of the Mycorrhizal Mutualists.</title>
        <authorList>
            <consortium name="DOE Joint Genome Institute"/>
            <consortium name="Mycorrhizal Genomics Consortium"/>
            <person name="Kohler A."/>
            <person name="Kuo A."/>
            <person name="Nagy L.G."/>
            <person name="Floudas D."/>
            <person name="Copeland A."/>
            <person name="Barry K.W."/>
            <person name="Cichocki N."/>
            <person name="Veneault-Fourrey C."/>
            <person name="LaButti K."/>
            <person name="Lindquist E.A."/>
            <person name="Lipzen A."/>
            <person name="Lundell T."/>
            <person name="Morin E."/>
            <person name="Murat C."/>
            <person name="Riley R."/>
            <person name="Ohm R."/>
            <person name="Sun H."/>
            <person name="Tunlid A."/>
            <person name="Henrissat B."/>
            <person name="Grigoriev I.V."/>
            <person name="Hibbett D.S."/>
            <person name="Martin F."/>
        </authorList>
    </citation>
    <scope>NUCLEOTIDE SEQUENCE [LARGE SCALE GENOMIC DNA]</scope>
    <source>
        <strain evidence="3">Ve08.2h10</strain>
    </source>
</reference>
<gene>
    <name evidence="2" type="ORF">PAXRUDRAFT_71978</name>
</gene>
<evidence type="ECO:0000313" key="3">
    <source>
        <dbReference type="Proteomes" id="UP000054538"/>
    </source>
</evidence>
<feature type="domain" description="Tc1-like transposase DDE" evidence="1">
    <location>
        <begin position="1"/>
        <end position="28"/>
    </location>
</feature>
<accession>A0A0D0D0L6</accession>
<dbReference type="InterPro" id="IPR036397">
    <property type="entry name" value="RNaseH_sf"/>
</dbReference>
<proteinExistence type="predicted"/>
<name>A0A0D0D0L6_9AGAM</name>
<sequence length="70" mass="7956">LVYLPPYSPDLNPNEECFSFIKAYICQRGHDFHDIVESGDKATPLLFLYAALDKVMLLASCGWFHNSGYL</sequence>
<dbReference type="InterPro" id="IPR038717">
    <property type="entry name" value="Tc1-like_DDE_dom"/>
</dbReference>
<protein>
    <recommendedName>
        <fullName evidence="1">Tc1-like transposase DDE domain-containing protein</fullName>
    </recommendedName>
</protein>
<evidence type="ECO:0000259" key="1">
    <source>
        <dbReference type="Pfam" id="PF13358"/>
    </source>
</evidence>
<dbReference type="Pfam" id="PF13358">
    <property type="entry name" value="DDE_3"/>
    <property type="match status" value="1"/>
</dbReference>
<dbReference type="Proteomes" id="UP000054538">
    <property type="component" value="Unassembled WGS sequence"/>
</dbReference>